<dbReference type="EMBL" id="CAVNYO010000145">
    <property type="protein sequence ID" value="CAK5269317.1"/>
    <property type="molecule type" value="Genomic_DNA"/>
</dbReference>
<comment type="caution">
    <text evidence="2">The sequence shown here is derived from an EMBL/GenBank/DDBJ whole genome shotgun (WGS) entry which is preliminary data.</text>
</comment>
<dbReference type="Proteomes" id="UP001295794">
    <property type="component" value="Unassembled WGS sequence"/>
</dbReference>
<evidence type="ECO:0000313" key="2">
    <source>
        <dbReference type="EMBL" id="CAK5269317.1"/>
    </source>
</evidence>
<evidence type="ECO:0000313" key="3">
    <source>
        <dbReference type="Proteomes" id="UP001295794"/>
    </source>
</evidence>
<accession>A0AAD2H5B4</accession>
<dbReference type="AlphaFoldDB" id="A0AAD2H5B4"/>
<name>A0AAD2H5B4_9AGAR</name>
<sequence>MPAYAALGSSALYTVSNREALPTHFSGAIPVDGAQFSAYPSSFSHQPIQQAAYDRSYSPSGFVQPSLHSQTYGFPGAPQTPSYGTPAPLSRRNSVVFDTTVGPARSNSTSKYTTPYAKPRSRNGSVADTSMLVPKLRRGSKAAGPRLPDGPLDHWRLPQEIYVDPIPPSGDIRYDNVRHAPIMFRTQRAAASGGAPGIRMNDIEGECSSLLEDGQSPVFDPSFSYREIRIRILWPGYPPFEKRMRTQHGAHRTIFALNVCNVVGVFVKSVSGKMFPMQPGYETWKIGSSYIRPQDILITGLEHRGGANYQVEIWLPKHKFAA</sequence>
<feature type="region of interest" description="Disordered" evidence="1">
    <location>
        <begin position="100"/>
        <end position="126"/>
    </location>
</feature>
<organism evidence="2 3">
    <name type="scientific">Mycena citricolor</name>
    <dbReference type="NCBI Taxonomy" id="2018698"/>
    <lineage>
        <taxon>Eukaryota</taxon>
        <taxon>Fungi</taxon>
        <taxon>Dikarya</taxon>
        <taxon>Basidiomycota</taxon>
        <taxon>Agaricomycotina</taxon>
        <taxon>Agaricomycetes</taxon>
        <taxon>Agaricomycetidae</taxon>
        <taxon>Agaricales</taxon>
        <taxon>Marasmiineae</taxon>
        <taxon>Mycenaceae</taxon>
        <taxon>Mycena</taxon>
    </lineage>
</organism>
<keyword evidence="3" id="KW-1185">Reference proteome</keyword>
<protein>
    <submittedName>
        <fullName evidence="2">Uncharacterized protein</fullName>
    </submittedName>
</protein>
<proteinExistence type="predicted"/>
<evidence type="ECO:0000256" key="1">
    <source>
        <dbReference type="SAM" id="MobiDB-lite"/>
    </source>
</evidence>
<reference evidence="2" key="1">
    <citation type="submission" date="2023-11" db="EMBL/GenBank/DDBJ databases">
        <authorList>
            <person name="De Vega J J."/>
            <person name="De Vega J J."/>
        </authorList>
    </citation>
    <scope>NUCLEOTIDE SEQUENCE</scope>
</reference>
<gene>
    <name evidence="2" type="ORF">MYCIT1_LOCUS12945</name>
</gene>